<dbReference type="EMBL" id="JAFNEN010000033">
    <property type="protein sequence ID" value="KAG8198959.1"/>
    <property type="molecule type" value="Genomic_DNA"/>
</dbReference>
<dbReference type="Proteomes" id="UP000827092">
    <property type="component" value="Unassembled WGS sequence"/>
</dbReference>
<organism evidence="3 4">
    <name type="scientific">Oedothorax gibbosus</name>
    <dbReference type="NCBI Taxonomy" id="931172"/>
    <lineage>
        <taxon>Eukaryota</taxon>
        <taxon>Metazoa</taxon>
        <taxon>Ecdysozoa</taxon>
        <taxon>Arthropoda</taxon>
        <taxon>Chelicerata</taxon>
        <taxon>Arachnida</taxon>
        <taxon>Araneae</taxon>
        <taxon>Araneomorphae</taxon>
        <taxon>Entelegynae</taxon>
        <taxon>Araneoidea</taxon>
        <taxon>Linyphiidae</taxon>
        <taxon>Erigoninae</taxon>
        <taxon>Oedothorax</taxon>
    </lineage>
</organism>
<evidence type="ECO:0000313" key="3">
    <source>
        <dbReference type="EMBL" id="KAG8198959.1"/>
    </source>
</evidence>
<dbReference type="AlphaFoldDB" id="A0AAV6VQN6"/>
<dbReference type="SUPFAM" id="SSF55136">
    <property type="entry name" value="Probable bacterial effector-binding domain"/>
    <property type="match status" value="1"/>
</dbReference>
<dbReference type="Pfam" id="PF04832">
    <property type="entry name" value="SOUL"/>
    <property type="match status" value="1"/>
</dbReference>
<name>A0AAV6VQN6_9ARAC</name>
<gene>
    <name evidence="3" type="ORF">JTE90_001759</name>
</gene>
<keyword evidence="2" id="KW-0732">Signal</keyword>
<reference evidence="3 4" key="1">
    <citation type="journal article" date="2022" name="Nat. Ecol. Evol.">
        <title>A masculinizing supergene underlies an exaggerated male reproductive morph in a spider.</title>
        <authorList>
            <person name="Hendrickx F."/>
            <person name="De Corte Z."/>
            <person name="Sonet G."/>
            <person name="Van Belleghem S.M."/>
            <person name="Kostlbacher S."/>
            <person name="Vangestel C."/>
        </authorList>
    </citation>
    <scope>NUCLEOTIDE SEQUENCE [LARGE SCALE GENOMIC DNA]</scope>
    <source>
        <strain evidence="3">W744_W776</strain>
    </source>
</reference>
<evidence type="ECO:0000256" key="1">
    <source>
        <dbReference type="ARBA" id="ARBA00009817"/>
    </source>
</evidence>
<keyword evidence="4" id="KW-1185">Reference proteome</keyword>
<evidence type="ECO:0000256" key="2">
    <source>
        <dbReference type="SAM" id="SignalP"/>
    </source>
</evidence>
<dbReference type="PANTHER" id="PTHR11220:SF1">
    <property type="entry name" value="HEME-BINDING PROTEIN 2"/>
    <property type="match status" value="1"/>
</dbReference>
<evidence type="ECO:0000313" key="4">
    <source>
        <dbReference type="Proteomes" id="UP000827092"/>
    </source>
</evidence>
<dbReference type="InterPro" id="IPR006917">
    <property type="entry name" value="SOUL_heme-bd"/>
</dbReference>
<sequence>MYGWIALTTCLAIQILQCWSCEHRGVECIDYEVVARYGEYEERQYPEILWVSVKESGPSLSRSQINLYKKLFRYIQGDNLKGYKEQYPKTWGGEGGNPSPLGHVSLKNYFPWTTKRRLHKQHNTDSHQSDPCREDSYCEPTYVMSMPVPQALKHDLYPVPTDVDLFFEREPAQRYFVRTFGGRPTESQWISEAQMLADLTRKEEGVVRDHYFLNWYDPPLQLFNRLNEVWISKKSNGKKNLTVKTGIETNEVC</sequence>
<comment type="similarity">
    <text evidence="1">Belongs to the HEBP family.</text>
</comment>
<comment type="caution">
    <text evidence="3">The sequence shown here is derived from an EMBL/GenBank/DDBJ whole genome shotgun (WGS) entry which is preliminary data.</text>
</comment>
<feature type="signal peptide" evidence="2">
    <location>
        <begin position="1"/>
        <end position="20"/>
    </location>
</feature>
<dbReference type="Gene3D" id="3.20.80.10">
    <property type="entry name" value="Regulatory factor, effector binding domain"/>
    <property type="match status" value="1"/>
</dbReference>
<evidence type="ECO:0008006" key="5">
    <source>
        <dbReference type="Google" id="ProtNLM"/>
    </source>
</evidence>
<proteinExistence type="inferred from homology"/>
<feature type="chain" id="PRO_5043361285" description="Heme-binding protein 2" evidence="2">
    <location>
        <begin position="21"/>
        <end position="253"/>
    </location>
</feature>
<dbReference type="PANTHER" id="PTHR11220">
    <property type="entry name" value="HEME-BINDING PROTEIN-RELATED"/>
    <property type="match status" value="1"/>
</dbReference>
<accession>A0AAV6VQN6</accession>
<dbReference type="InterPro" id="IPR011256">
    <property type="entry name" value="Reg_factor_effector_dom_sf"/>
</dbReference>
<protein>
    <recommendedName>
        <fullName evidence="5">Heme-binding protein 2</fullName>
    </recommendedName>
</protein>